<dbReference type="EMBL" id="NGJU01000010">
    <property type="protein sequence ID" value="RST95433.1"/>
    <property type="molecule type" value="Genomic_DNA"/>
</dbReference>
<evidence type="ECO:0000313" key="1">
    <source>
        <dbReference type="EMBL" id="RST95433.1"/>
    </source>
</evidence>
<protein>
    <submittedName>
        <fullName evidence="1">Uncharacterized protein</fullName>
    </submittedName>
</protein>
<dbReference type="GeneID" id="98568248"/>
<comment type="caution">
    <text evidence="1">The sequence shown here is derived from an EMBL/GenBank/DDBJ whole genome shotgun (WGS) entry which is preliminary data.</text>
</comment>
<reference evidence="1 2" key="1">
    <citation type="submission" date="2017-05" db="EMBL/GenBank/DDBJ databases">
        <title>Vagococcus spp. assemblies.</title>
        <authorList>
            <person name="Gulvik C.A."/>
        </authorList>
    </citation>
    <scope>NUCLEOTIDE SEQUENCE [LARGE SCALE GENOMIC DNA]</scope>
    <source>
        <strain evidence="1 2">NCFB 2777</strain>
    </source>
</reference>
<name>A0A429ZP06_9ENTE</name>
<keyword evidence="2" id="KW-1185">Reference proteome</keyword>
<accession>A0A429ZP06</accession>
<dbReference type="RefSeq" id="WP_126779758.1">
    <property type="nucleotide sequence ID" value="NZ_NGJU01000010.1"/>
</dbReference>
<organism evidence="1 2">
    <name type="scientific">Vagococcus salmoninarum</name>
    <dbReference type="NCBI Taxonomy" id="2739"/>
    <lineage>
        <taxon>Bacteria</taxon>
        <taxon>Bacillati</taxon>
        <taxon>Bacillota</taxon>
        <taxon>Bacilli</taxon>
        <taxon>Lactobacillales</taxon>
        <taxon>Enterococcaceae</taxon>
        <taxon>Vagococcus</taxon>
    </lineage>
</organism>
<evidence type="ECO:0000313" key="2">
    <source>
        <dbReference type="Proteomes" id="UP000287239"/>
    </source>
</evidence>
<proteinExistence type="predicted"/>
<dbReference type="Proteomes" id="UP000287239">
    <property type="component" value="Unassembled WGS sequence"/>
</dbReference>
<gene>
    <name evidence="1" type="ORF">CBF35_07695</name>
</gene>
<sequence length="94" mass="10433">MKNILKLSKDLLTTPVLFIEPYQQEETLLTDSLICTSIEHYAQKNNLELSFTSQESPITFELADVAYVANVDSLLNQIGGTTPLASIACRQIKS</sequence>
<dbReference type="AlphaFoldDB" id="A0A429ZP06"/>